<evidence type="ECO:0000256" key="2">
    <source>
        <dbReference type="ARBA" id="ARBA00022670"/>
    </source>
</evidence>
<keyword evidence="3" id="KW-0720">Serine protease</keyword>
<name>A0A645GBQ4_9ZZZZ</name>
<dbReference type="EMBL" id="VSSQ01073142">
    <property type="protein sequence ID" value="MPN24321.1"/>
    <property type="molecule type" value="Genomic_DNA"/>
</dbReference>
<feature type="domain" description="LD-carboxypeptidase C-terminal" evidence="4">
    <location>
        <begin position="1"/>
        <end position="67"/>
    </location>
</feature>
<dbReference type="InterPro" id="IPR027461">
    <property type="entry name" value="Carboxypeptidase_A_C_sf"/>
</dbReference>
<gene>
    <name evidence="5" type="ORF">SDC9_171718</name>
</gene>
<dbReference type="GO" id="GO:0006508">
    <property type="term" value="P:proteolysis"/>
    <property type="evidence" value="ECO:0007669"/>
    <property type="project" value="UniProtKB-KW"/>
</dbReference>
<dbReference type="PANTHER" id="PTHR30237">
    <property type="entry name" value="MURAMOYLTETRAPEPTIDE CARBOXYPEPTIDASE"/>
    <property type="match status" value="1"/>
</dbReference>
<evidence type="ECO:0000313" key="5">
    <source>
        <dbReference type="EMBL" id="MPN24321.1"/>
    </source>
</evidence>
<comment type="caution">
    <text evidence="5">The sequence shown here is derived from an EMBL/GenBank/DDBJ whole genome shotgun (WGS) entry which is preliminary data.</text>
</comment>
<dbReference type="SUPFAM" id="SSF141986">
    <property type="entry name" value="LD-carboxypeptidase A C-terminal domain-like"/>
    <property type="match status" value="1"/>
</dbReference>
<accession>A0A645GBQ4</accession>
<dbReference type="GO" id="GO:0004180">
    <property type="term" value="F:carboxypeptidase activity"/>
    <property type="evidence" value="ECO:0007669"/>
    <property type="project" value="UniProtKB-KW"/>
</dbReference>
<dbReference type="InterPro" id="IPR003507">
    <property type="entry name" value="S66_fam"/>
</dbReference>
<evidence type="ECO:0000256" key="1">
    <source>
        <dbReference type="ARBA" id="ARBA00022645"/>
    </source>
</evidence>
<evidence type="ECO:0000256" key="3">
    <source>
        <dbReference type="ARBA" id="ARBA00022825"/>
    </source>
</evidence>
<dbReference type="Pfam" id="PF17676">
    <property type="entry name" value="Peptidase_S66C"/>
    <property type="match status" value="1"/>
</dbReference>
<protein>
    <recommendedName>
        <fullName evidence="4">LD-carboxypeptidase C-terminal domain-containing protein</fullName>
    </recommendedName>
</protein>
<reference evidence="5" key="1">
    <citation type="submission" date="2019-08" db="EMBL/GenBank/DDBJ databases">
        <authorList>
            <person name="Kucharzyk K."/>
            <person name="Murdoch R.W."/>
            <person name="Higgins S."/>
            <person name="Loffler F."/>
        </authorList>
    </citation>
    <scope>NUCLEOTIDE SEQUENCE</scope>
</reference>
<proteinExistence type="predicted"/>
<keyword evidence="2" id="KW-0645">Protease</keyword>
<dbReference type="PANTHER" id="PTHR30237:SF2">
    <property type="entry name" value="MUREIN TETRAPEPTIDE CARBOXYPEPTIDASE"/>
    <property type="match status" value="1"/>
</dbReference>
<dbReference type="AlphaFoldDB" id="A0A645GBQ4"/>
<keyword evidence="3" id="KW-0378">Hydrolase</keyword>
<keyword evidence="1" id="KW-0121">Carboxypeptidase</keyword>
<dbReference type="Gene3D" id="3.50.30.60">
    <property type="entry name" value="LD-carboxypeptidase A C-terminal domain-like"/>
    <property type="match status" value="1"/>
</dbReference>
<evidence type="ECO:0000259" key="4">
    <source>
        <dbReference type="Pfam" id="PF17676"/>
    </source>
</evidence>
<sequence>MWQLNQAGYFNHIQGIILGKLRISDPYFDVTLDEALKDLKLSIPIIYDVEVGHTYPTIPFVNGAYVNVEVKNKRCTIAYDFKHK</sequence>
<dbReference type="GO" id="GO:0008236">
    <property type="term" value="F:serine-type peptidase activity"/>
    <property type="evidence" value="ECO:0007669"/>
    <property type="project" value="UniProtKB-KW"/>
</dbReference>
<dbReference type="InterPro" id="IPR040921">
    <property type="entry name" value="Peptidase_S66C"/>
</dbReference>
<organism evidence="5">
    <name type="scientific">bioreactor metagenome</name>
    <dbReference type="NCBI Taxonomy" id="1076179"/>
    <lineage>
        <taxon>unclassified sequences</taxon>
        <taxon>metagenomes</taxon>
        <taxon>ecological metagenomes</taxon>
    </lineage>
</organism>